<evidence type="ECO:0000256" key="17">
    <source>
        <dbReference type="ARBA" id="ARBA00023264"/>
    </source>
</evidence>
<evidence type="ECO:0000256" key="10">
    <source>
        <dbReference type="ARBA" id="ARBA00022679"/>
    </source>
</evidence>
<evidence type="ECO:0000256" key="16">
    <source>
        <dbReference type="ARBA" id="ARBA00023209"/>
    </source>
</evidence>
<comment type="similarity">
    <text evidence="5">Belongs to the CDS family.</text>
</comment>
<feature type="transmembrane region" description="Helical" evidence="24">
    <location>
        <begin position="121"/>
        <end position="139"/>
    </location>
</feature>
<evidence type="ECO:0000256" key="21">
    <source>
        <dbReference type="ARBA" id="ARBA00032396"/>
    </source>
</evidence>
<dbReference type="EC" id="2.7.7.41" evidence="6"/>
<dbReference type="Proteomes" id="UP000001732">
    <property type="component" value="Chromosome"/>
</dbReference>
<comment type="pathway">
    <text evidence="4">Lipid metabolism.</text>
</comment>
<evidence type="ECO:0000256" key="12">
    <source>
        <dbReference type="ARBA" id="ARBA00022695"/>
    </source>
</evidence>
<accession>B5Y8J3</accession>
<comment type="catalytic activity">
    <reaction evidence="1">
        <text>a 1,2-diacyl-sn-glycero-3-phosphate + CTP + H(+) = a CDP-1,2-diacyl-sn-glycerol + diphosphate</text>
        <dbReference type="Rhea" id="RHEA:16229"/>
        <dbReference type="ChEBI" id="CHEBI:15378"/>
        <dbReference type="ChEBI" id="CHEBI:33019"/>
        <dbReference type="ChEBI" id="CHEBI:37563"/>
        <dbReference type="ChEBI" id="CHEBI:58332"/>
        <dbReference type="ChEBI" id="CHEBI:58608"/>
        <dbReference type="EC" id="2.7.7.41"/>
    </reaction>
</comment>
<dbReference type="eggNOG" id="COG0575">
    <property type="taxonomic scope" value="Bacteria"/>
</dbReference>
<evidence type="ECO:0000256" key="20">
    <source>
        <dbReference type="ARBA" id="ARBA00032253"/>
    </source>
</evidence>
<keyword evidence="17" id="KW-1208">Phospholipid metabolism</keyword>
<dbReference type="PANTHER" id="PTHR46382">
    <property type="entry name" value="PHOSPHATIDATE CYTIDYLYLTRANSFERASE"/>
    <property type="match status" value="1"/>
</dbReference>
<comment type="pathway">
    <text evidence="3">Phospholipid metabolism; CDP-diacylglycerol biosynthesis; CDP-diacylglycerol from sn-glycerol 3-phosphate: step 3/3.</text>
</comment>
<evidence type="ECO:0000313" key="26">
    <source>
        <dbReference type="Proteomes" id="UP000001732"/>
    </source>
</evidence>
<name>B5Y8J3_COPPD</name>
<dbReference type="GO" id="GO:0005886">
    <property type="term" value="C:plasma membrane"/>
    <property type="evidence" value="ECO:0007669"/>
    <property type="project" value="UniProtKB-SubCell"/>
</dbReference>
<evidence type="ECO:0000256" key="7">
    <source>
        <dbReference type="ARBA" id="ARBA00019373"/>
    </source>
</evidence>
<evidence type="ECO:0000256" key="23">
    <source>
        <dbReference type="ARBA" id="ARBA00033406"/>
    </source>
</evidence>
<evidence type="ECO:0000256" key="24">
    <source>
        <dbReference type="SAM" id="Phobius"/>
    </source>
</evidence>
<keyword evidence="9" id="KW-0444">Lipid biosynthesis</keyword>
<evidence type="ECO:0000256" key="15">
    <source>
        <dbReference type="ARBA" id="ARBA00023136"/>
    </source>
</evidence>
<comment type="subcellular location">
    <subcellularLocation>
        <location evidence="2">Cell membrane</location>
        <topology evidence="2">Multi-pass membrane protein</topology>
    </subcellularLocation>
</comment>
<evidence type="ECO:0000256" key="18">
    <source>
        <dbReference type="ARBA" id="ARBA00029893"/>
    </source>
</evidence>
<keyword evidence="13 24" id="KW-1133">Transmembrane helix</keyword>
<evidence type="ECO:0000256" key="1">
    <source>
        <dbReference type="ARBA" id="ARBA00001698"/>
    </source>
</evidence>
<keyword evidence="10 25" id="KW-0808">Transferase</keyword>
<evidence type="ECO:0000256" key="19">
    <source>
        <dbReference type="ARBA" id="ARBA00031825"/>
    </source>
</evidence>
<evidence type="ECO:0000256" key="3">
    <source>
        <dbReference type="ARBA" id="ARBA00005119"/>
    </source>
</evidence>
<gene>
    <name evidence="25" type="primary">cdsA</name>
    <name evidence="25" type="ordered locus">COPRO5265_0742</name>
</gene>
<sequence>MYKEPWWSVVPLSAVVYVVTLLRGIDSGLIVALVLTVLTTLKLNPNQSKDRFSVLVRLFACYIGLSAGSFPTLQIQLGSVEPLIVFWLAIWIFDSTAYLWGRFLGQEKFAPFISPGKNLEGFVFGYITTVLGCVLLSVWLREPLFNVFGIVIPLAGISGDLLESWAKRVVGVKDSGKLIPYHGGVWDRFDSSLLASLAVLVTVKWL</sequence>
<evidence type="ECO:0000256" key="22">
    <source>
        <dbReference type="ARBA" id="ARBA00032743"/>
    </source>
</evidence>
<evidence type="ECO:0000313" key="25">
    <source>
        <dbReference type="EMBL" id="ACI17162.1"/>
    </source>
</evidence>
<keyword evidence="14" id="KW-0443">Lipid metabolism</keyword>
<dbReference type="GO" id="GO:0016024">
    <property type="term" value="P:CDP-diacylglycerol biosynthetic process"/>
    <property type="evidence" value="ECO:0007669"/>
    <property type="project" value="TreeGrafter"/>
</dbReference>
<protein>
    <recommendedName>
        <fullName evidence="7">Phosphatidate cytidylyltransferase</fullName>
        <ecNumber evidence="6">2.7.7.41</ecNumber>
    </recommendedName>
    <alternativeName>
        <fullName evidence="20">CDP-DAG synthase</fullName>
    </alternativeName>
    <alternativeName>
        <fullName evidence="22">CDP-DG synthase</fullName>
    </alternativeName>
    <alternativeName>
        <fullName evidence="18">CDP-diacylglycerol synthase</fullName>
    </alternativeName>
    <alternativeName>
        <fullName evidence="21">CDP-diglyceride pyrophosphorylase</fullName>
    </alternativeName>
    <alternativeName>
        <fullName evidence="23">CDP-diglyceride synthase</fullName>
    </alternativeName>
    <alternativeName>
        <fullName evidence="19">CTP:phosphatidate cytidylyltransferase</fullName>
    </alternativeName>
</protein>
<evidence type="ECO:0000256" key="5">
    <source>
        <dbReference type="ARBA" id="ARBA00010185"/>
    </source>
</evidence>
<feature type="transmembrane region" description="Helical" evidence="24">
    <location>
        <begin position="12"/>
        <end position="40"/>
    </location>
</feature>
<organism evidence="25 26">
    <name type="scientific">Coprothermobacter proteolyticus (strain ATCC 35245 / DSM 5265 / OCM 4 / BT)</name>
    <dbReference type="NCBI Taxonomy" id="309798"/>
    <lineage>
        <taxon>Bacteria</taxon>
        <taxon>Pseudomonadati</taxon>
        <taxon>Coprothermobacterota</taxon>
        <taxon>Coprothermobacteria</taxon>
        <taxon>Coprothermobacterales</taxon>
        <taxon>Coprothermobacteraceae</taxon>
        <taxon>Coprothermobacter</taxon>
    </lineage>
</organism>
<dbReference type="PANTHER" id="PTHR46382:SF1">
    <property type="entry name" value="PHOSPHATIDATE CYTIDYLYLTRANSFERASE"/>
    <property type="match status" value="1"/>
</dbReference>
<keyword evidence="26" id="KW-1185">Reference proteome</keyword>
<keyword evidence="12 25" id="KW-0548">Nucleotidyltransferase</keyword>
<feature type="transmembrane region" description="Helical" evidence="24">
    <location>
        <begin position="82"/>
        <end position="100"/>
    </location>
</feature>
<keyword evidence="16" id="KW-0594">Phospholipid biosynthesis</keyword>
<evidence type="ECO:0000256" key="8">
    <source>
        <dbReference type="ARBA" id="ARBA00022475"/>
    </source>
</evidence>
<evidence type="ECO:0000256" key="9">
    <source>
        <dbReference type="ARBA" id="ARBA00022516"/>
    </source>
</evidence>
<dbReference type="STRING" id="309798.COPRO5265_01780"/>
<keyword evidence="11 24" id="KW-0812">Transmembrane</keyword>
<dbReference type="EMBL" id="CP001145">
    <property type="protein sequence ID" value="ACI17162.1"/>
    <property type="molecule type" value="Genomic_DNA"/>
</dbReference>
<evidence type="ECO:0000256" key="2">
    <source>
        <dbReference type="ARBA" id="ARBA00004651"/>
    </source>
</evidence>
<reference evidence="25 26" key="2">
    <citation type="journal article" date="2014" name="Genome Announc.">
        <title>Complete Genome Sequence of Coprothermobacter proteolyticus DSM 5265.</title>
        <authorList>
            <person name="Alexiev A."/>
            <person name="Coil D.A."/>
            <person name="Badger J.H."/>
            <person name="Enticknap J."/>
            <person name="Ward N."/>
            <person name="Robb F.T."/>
            <person name="Eisen J.A."/>
        </authorList>
    </citation>
    <scope>NUCLEOTIDE SEQUENCE [LARGE SCALE GENOMIC DNA]</scope>
    <source>
        <strain evidence="26">ATCC 35245 / DSM 5265 / OCM 4 / BT</strain>
    </source>
</reference>
<evidence type="ECO:0000256" key="11">
    <source>
        <dbReference type="ARBA" id="ARBA00022692"/>
    </source>
</evidence>
<dbReference type="Pfam" id="PF01148">
    <property type="entry name" value="CTP_transf_1"/>
    <property type="match status" value="1"/>
</dbReference>
<evidence type="ECO:0000256" key="6">
    <source>
        <dbReference type="ARBA" id="ARBA00012487"/>
    </source>
</evidence>
<dbReference type="GO" id="GO:0004605">
    <property type="term" value="F:phosphatidate cytidylyltransferase activity"/>
    <property type="evidence" value="ECO:0007669"/>
    <property type="project" value="UniProtKB-EC"/>
</dbReference>
<reference evidence="26" key="1">
    <citation type="submission" date="2008-08" db="EMBL/GenBank/DDBJ databases">
        <title>The complete genome sequence of Coprothermobacter proteolyticus strain ATCC 5245 / DSM 5265 / BT.</title>
        <authorList>
            <person name="Dodson R.J."/>
            <person name="Durkin A.S."/>
            <person name="Wu M."/>
            <person name="Eisen J."/>
            <person name="Sutton G."/>
        </authorList>
    </citation>
    <scope>NUCLEOTIDE SEQUENCE [LARGE SCALE GENOMIC DNA]</scope>
    <source>
        <strain evidence="26">ATCC 35245 / DSM 5265 / OCM 4 / BT</strain>
    </source>
</reference>
<feature type="transmembrane region" description="Helical" evidence="24">
    <location>
        <begin position="52"/>
        <end position="70"/>
    </location>
</feature>
<proteinExistence type="inferred from homology"/>
<evidence type="ECO:0000256" key="14">
    <source>
        <dbReference type="ARBA" id="ARBA00023098"/>
    </source>
</evidence>
<keyword evidence="15 24" id="KW-0472">Membrane</keyword>
<evidence type="ECO:0000256" key="13">
    <source>
        <dbReference type="ARBA" id="ARBA00022989"/>
    </source>
</evidence>
<dbReference type="AlphaFoldDB" id="B5Y8J3"/>
<keyword evidence="8" id="KW-1003">Cell membrane</keyword>
<evidence type="ECO:0000256" key="4">
    <source>
        <dbReference type="ARBA" id="ARBA00005189"/>
    </source>
</evidence>